<dbReference type="EMBL" id="VEVO01000005">
    <property type="protein sequence ID" value="KAF0041757.1"/>
    <property type="molecule type" value="Genomic_DNA"/>
</dbReference>
<evidence type="ECO:0000313" key="1">
    <source>
        <dbReference type="EMBL" id="KAF0041757.1"/>
    </source>
</evidence>
<dbReference type="AlphaFoldDB" id="A0A6A4T626"/>
<sequence length="70" mass="7926">MWVMDTAGTDVDIFQYVVVIFKVSEYQHCEMGNTEPSPRVTTVESGTDLCRDGDINQLQDHGQLRRSAAY</sequence>
<accession>A0A6A4T626</accession>
<name>A0A6A4T626_SCOMX</name>
<proteinExistence type="predicted"/>
<protein>
    <submittedName>
        <fullName evidence="1">Uncharacterized protein</fullName>
    </submittedName>
</protein>
<evidence type="ECO:0000313" key="2">
    <source>
        <dbReference type="Proteomes" id="UP000438429"/>
    </source>
</evidence>
<reference evidence="1 2" key="1">
    <citation type="submission" date="2019-06" db="EMBL/GenBank/DDBJ databases">
        <title>Draft genomes of female and male turbot (Scophthalmus maximus).</title>
        <authorList>
            <person name="Xu H."/>
            <person name="Xu X.-W."/>
            <person name="Shao C."/>
            <person name="Chen S."/>
        </authorList>
    </citation>
    <scope>NUCLEOTIDE SEQUENCE [LARGE SCALE GENOMIC DNA]</scope>
    <source>
        <strain evidence="1">Ysfricsl-2016a</strain>
        <tissue evidence="1">Blood</tissue>
    </source>
</reference>
<dbReference type="Proteomes" id="UP000438429">
    <property type="component" value="Unassembled WGS sequence"/>
</dbReference>
<organism evidence="1 2">
    <name type="scientific">Scophthalmus maximus</name>
    <name type="common">Turbot</name>
    <name type="synonym">Psetta maxima</name>
    <dbReference type="NCBI Taxonomy" id="52904"/>
    <lineage>
        <taxon>Eukaryota</taxon>
        <taxon>Metazoa</taxon>
        <taxon>Chordata</taxon>
        <taxon>Craniata</taxon>
        <taxon>Vertebrata</taxon>
        <taxon>Euteleostomi</taxon>
        <taxon>Actinopterygii</taxon>
        <taxon>Neopterygii</taxon>
        <taxon>Teleostei</taxon>
        <taxon>Neoteleostei</taxon>
        <taxon>Acanthomorphata</taxon>
        <taxon>Carangaria</taxon>
        <taxon>Pleuronectiformes</taxon>
        <taxon>Pleuronectoidei</taxon>
        <taxon>Scophthalmidae</taxon>
        <taxon>Scophthalmus</taxon>
    </lineage>
</organism>
<comment type="caution">
    <text evidence="1">The sequence shown here is derived from an EMBL/GenBank/DDBJ whole genome shotgun (WGS) entry which is preliminary data.</text>
</comment>
<gene>
    <name evidence="1" type="ORF">F2P81_005289</name>
</gene>